<feature type="domain" description="WAP" evidence="4">
    <location>
        <begin position="34"/>
        <end position="80"/>
    </location>
</feature>
<dbReference type="PANTHER" id="PTHR19441:SF30">
    <property type="entry name" value="ELAFIN"/>
    <property type="match status" value="1"/>
</dbReference>
<evidence type="ECO:0000256" key="1">
    <source>
        <dbReference type="ARBA" id="ARBA00022729"/>
    </source>
</evidence>
<dbReference type="PRINTS" id="PR00003">
    <property type="entry name" value="4DISULPHCORE"/>
</dbReference>
<dbReference type="OrthoDB" id="6060011at2759"/>
<dbReference type="KEGG" id="nlo:107223105"/>
<evidence type="ECO:0000259" key="4">
    <source>
        <dbReference type="PROSITE" id="PS51390"/>
    </source>
</evidence>
<feature type="domain" description="WAP" evidence="4">
    <location>
        <begin position="86"/>
        <end position="133"/>
    </location>
</feature>
<keyword evidence="1 3" id="KW-0732">Signal</keyword>
<feature type="chain" id="PRO_5026999136" evidence="3">
    <location>
        <begin position="28"/>
        <end position="155"/>
    </location>
</feature>
<dbReference type="InterPro" id="IPR008197">
    <property type="entry name" value="WAP_dom"/>
</dbReference>
<dbReference type="GeneID" id="107223105"/>
<dbReference type="InterPro" id="IPR050514">
    <property type="entry name" value="WAP_four-disulfide_core"/>
</dbReference>
<evidence type="ECO:0000313" key="6">
    <source>
        <dbReference type="RefSeq" id="XP_015518173.1"/>
    </source>
</evidence>
<protein>
    <submittedName>
        <fullName evidence="6">Waprin-Phi1</fullName>
    </submittedName>
</protein>
<sequence>MATGKKYLVATILATAIVSITISTTTAQENYNYYSEKPGSCPPALPVQICSRGCYVDAHCQGIGKCCATTCGGTVCSRPVTMRARPAEKPGFCPSTPTGRWVCTPTCSSDADCPGARKCCRNRCGAMACQKPEESAPVPAEVPVNANPYLVYMQK</sequence>
<evidence type="ECO:0000313" key="5">
    <source>
        <dbReference type="Proteomes" id="UP000829291"/>
    </source>
</evidence>
<keyword evidence="2" id="KW-1015">Disulfide bond</keyword>
<reference evidence="6" key="1">
    <citation type="submission" date="2025-08" db="UniProtKB">
        <authorList>
            <consortium name="RefSeq"/>
        </authorList>
    </citation>
    <scope>IDENTIFICATION</scope>
    <source>
        <tissue evidence="6">Thorax and Abdomen</tissue>
    </source>
</reference>
<dbReference type="SMART" id="SM00217">
    <property type="entry name" value="WAP"/>
    <property type="match status" value="2"/>
</dbReference>
<dbReference type="GO" id="GO:0045087">
    <property type="term" value="P:innate immune response"/>
    <property type="evidence" value="ECO:0007669"/>
    <property type="project" value="TreeGrafter"/>
</dbReference>
<dbReference type="SUPFAM" id="SSF57256">
    <property type="entry name" value="Elafin-like"/>
    <property type="match status" value="2"/>
</dbReference>
<dbReference type="PANTHER" id="PTHR19441">
    <property type="entry name" value="WHEY ACDIC PROTEIN WAP"/>
    <property type="match status" value="1"/>
</dbReference>
<dbReference type="RefSeq" id="XP_015518173.1">
    <property type="nucleotide sequence ID" value="XM_015662687.2"/>
</dbReference>
<dbReference type="GO" id="GO:0004867">
    <property type="term" value="F:serine-type endopeptidase inhibitor activity"/>
    <property type="evidence" value="ECO:0007669"/>
    <property type="project" value="TreeGrafter"/>
</dbReference>
<dbReference type="Pfam" id="PF00095">
    <property type="entry name" value="WAP"/>
    <property type="match status" value="2"/>
</dbReference>
<dbReference type="Proteomes" id="UP000829291">
    <property type="component" value="Chromosome 1"/>
</dbReference>
<dbReference type="Gene3D" id="4.10.75.10">
    <property type="entry name" value="Elafin-like"/>
    <property type="match status" value="2"/>
</dbReference>
<dbReference type="PROSITE" id="PS51390">
    <property type="entry name" value="WAP"/>
    <property type="match status" value="2"/>
</dbReference>
<proteinExistence type="predicted"/>
<keyword evidence="5" id="KW-1185">Reference proteome</keyword>
<name>A0A6J0BVT9_NEOLC</name>
<organism evidence="6">
    <name type="scientific">Neodiprion lecontei</name>
    <name type="common">Redheaded pine sawfly</name>
    <dbReference type="NCBI Taxonomy" id="441921"/>
    <lineage>
        <taxon>Eukaryota</taxon>
        <taxon>Metazoa</taxon>
        <taxon>Ecdysozoa</taxon>
        <taxon>Arthropoda</taxon>
        <taxon>Hexapoda</taxon>
        <taxon>Insecta</taxon>
        <taxon>Pterygota</taxon>
        <taxon>Neoptera</taxon>
        <taxon>Endopterygota</taxon>
        <taxon>Hymenoptera</taxon>
        <taxon>Tenthredinoidea</taxon>
        <taxon>Diprionidae</taxon>
        <taxon>Diprioninae</taxon>
        <taxon>Neodiprion</taxon>
    </lineage>
</organism>
<evidence type="ECO:0000256" key="3">
    <source>
        <dbReference type="SAM" id="SignalP"/>
    </source>
</evidence>
<gene>
    <name evidence="6" type="primary">LOC107223105</name>
</gene>
<dbReference type="GO" id="GO:0019731">
    <property type="term" value="P:antibacterial humoral response"/>
    <property type="evidence" value="ECO:0007669"/>
    <property type="project" value="TreeGrafter"/>
</dbReference>
<evidence type="ECO:0000256" key="2">
    <source>
        <dbReference type="ARBA" id="ARBA00023157"/>
    </source>
</evidence>
<dbReference type="AlphaFoldDB" id="A0A6J0BVT9"/>
<dbReference type="InterPro" id="IPR036645">
    <property type="entry name" value="Elafin-like_sf"/>
</dbReference>
<feature type="signal peptide" evidence="3">
    <location>
        <begin position="1"/>
        <end position="27"/>
    </location>
</feature>
<dbReference type="GO" id="GO:0005615">
    <property type="term" value="C:extracellular space"/>
    <property type="evidence" value="ECO:0007669"/>
    <property type="project" value="TreeGrafter"/>
</dbReference>
<accession>A0A6J0BVT9</accession>
<dbReference type="InParanoid" id="A0A6J0BVT9"/>